<accession>A0A1V4SGN2</accession>
<dbReference type="STRING" id="48256.CLHUN_32170"/>
<dbReference type="OrthoDB" id="9796461at2"/>
<dbReference type="RefSeq" id="WP_080065654.1">
    <property type="nucleotide sequence ID" value="NZ_MZGX01000023.1"/>
</dbReference>
<keyword evidence="1" id="KW-0812">Transmembrane</keyword>
<feature type="transmembrane region" description="Helical" evidence="1">
    <location>
        <begin position="245"/>
        <end position="264"/>
    </location>
</feature>
<feature type="transmembrane region" description="Helical" evidence="1">
    <location>
        <begin position="350"/>
        <end position="368"/>
    </location>
</feature>
<keyword evidence="1" id="KW-1133">Transmembrane helix</keyword>
<feature type="domain" description="Acyltransferase 3" evidence="2">
    <location>
        <begin position="25"/>
        <end position="398"/>
    </location>
</feature>
<dbReference type="PANTHER" id="PTHR23028">
    <property type="entry name" value="ACETYLTRANSFERASE"/>
    <property type="match status" value="1"/>
</dbReference>
<feature type="transmembrane region" description="Helical" evidence="1">
    <location>
        <begin position="194"/>
        <end position="216"/>
    </location>
</feature>
<evidence type="ECO:0000256" key="1">
    <source>
        <dbReference type="SAM" id="Phobius"/>
    </source>
</evidence>
<name>A0A1V4SGN2_RUMHU</name>
<comment type="caution">
    <text evidence="3">The sequence shown here is derived from an EMBL/GenBank/DDBJ whole genome shotgun (WGS) entry which is preliminary data.</text>
</comment>
<protein>
    <submittedName>
        <fullName evidence="3">O-acetyltransferase OatA</fullName>
        <ecNumber evidence="3">2.3.1.-</ecNumber>
    </submittedName>
</protein>
<keyword evidence="3" id="KW-0012">Acyltransferase</keyword>
<dbReference type="GO" id="GO:0016020">
    <property type="term" value="C:membrane"/>
    <property type="evidence" value="ECO:0007669"/>
    <property type="project" value="TreeGrafter"/>
</dbReference>
<feature type="transmembrane region" description="Helical" evidence="1">
    <location>
        <begin position="105"/>
        <end position="125"/>
    </location>
</feature>
<dbReference type="GO" id="GO:0016747">
    <property type="term" value="F:acyltransferase activity, transferring groups other than amino-acyl groups"/>
    <property type="evidence" value="ECO:0007669"/>
    <property type="project" value="InterPro"/>
</dbReference>
<keyword evidence="1" id="KW-0472">Membrane</keyword>
<feature type="transmembrane region" description="Helical" evidence="1">
    <location>
        <begin position="380"/>
        <end position="405"/>
    </location>
</feature>
<keyword evidence="3" id="KW-0808">Transferase</keyword>
<dbReference type="EC" id="2.3.1.-" evidence="3"/>
<evidence type="ECO:0000313" key="3">
    <source>
        <dbReference type="EMBL" id="OPX42893.1"/>
    </source>
</evidence>
<dbReference type="InterPro" id="IPR002656">
    <property type="entry name" value="Acyl_transf_3_dom"/>
</dbReference>
<keyword evidence="4" id="KW-1185">Reference proteome</keyword>
<evidence type="ECO:0000259" key="2">
    <source>
        <dbReference type="Pfam" id="PF01757"/>
    </source>
</evidence>
<feature type="transmembrane region" description="Helical" evidence="1">
    <location>
        <begin position="61"/>
        <end position="85"/>
    </location>
</feature>
<feature type="transmembrane region" description="Helical" evidence="1">
    <location>
        <begin position="276"/>
        <end position="296"/>
    </location>
</feature>
<dbReference type="GO" id="GO:0000271">
    <property type="term" value="P:polysaccharide biosynthetic process"/>
    <property type="evidence" value="ECO:0007669"/>
    <property type="project" value="TreeGrafter"/>
</dbReference>
<feature type="transmembrane region" description="Helical" evidence="1">
    <location>
        <begin position="311"/>
        <end position="329"/>
    </location>
</feature>
<dbReference type="Proteomes" id="UP000191554">
    <property type="component" value="Unassembled WGS sequence"/>
</dbReference>
<dbReference type="EMBL" id="MZGX01000023">
    <property type="protein sequence ID" value="OPX42893.1"/>
    <property type="molecule type" value="Genomic_DNA"/>
</dbReference>
<proteinExistence type="predicted"/>
<reference evidence="3 4" key="1">
    <citation type="submission" date="2017-03" db="EMBL/GenBank/DDBJ databases">
        <title>Genome sequence of Clostridium hungatei DSM 14427.</title>
        <authorList>
            <person name="Poehlein A."/>
            <person name="Daniel R."/>
        </authorList>
    </citation>
    <scope>NUCLEOTIDE SEQUENCE [LARGE SCALE GENOMIC DNA]</scope>
    <source>
        <strain evidence="3 4">DSM 14427</strain>
    </source>
</reference>
<dbReference type="Pfam" id="PF01757">
    <property type="entry name" value="Acyl_transf_3"/>
    <property type="match status" value="1"/>
</dbReference>
<feature type="transmembrane region" description="Helical" evidence="1">
    <location>
        <begin position="161"/>
        <end position="182"/>
    </location>
</feature>
<dbReference type="InterPro" id="IPR050879">
    <property type="entry name" value="Acyltransferase_3"/>
</dbReference>
<gene>
    <name evidence="3" type="primary">oatA</name>
    <name evidence="3" type="ORF">CLHUN_32170</name>
</gene>
<dbReference type="AlphaFoldDB" id="A0A1V4SGN2"/>
<evidence type="ECO:0000313" key="4">
    <source>
        <dbReference type="Proteomes" id="UP000191554"/>
    </source>
</evidence>
<organism evidence="3 4">
    <name type="scientific">Ruminiclostridium hungatei</name>
    <name type="common">Clostridium hungatei</name>
    <dbReference type="NCBI Taxonomy" id="48256"/>
    <lineage>
        <taxon>Bacteria</taxon>
        <taxon>Bacillati</taxon>
        <taxon>Bacillota</taxon>
        <taxon>Clostridia</taxon>
        <taxon>Eubacteriales</taxon>
        <taxon>Oscillospiraceae</taxon>
        <taxon>Ruminiclostridium</taxon>
    </lineage>
</organism>
<dbReference type="PANTHER" id="PTHR23028:SF53">
    <property type="entry name" value="ACYL_TRANSF_3 DOMAIN-CONTAINING PROTEIN"/>
    <property type="match status" value="1"/>
</dbReference>
<sequence>MHNNVVLDKAEKVVVKTHKQPVLSGADGLRAIACLSVILHHFAQKLAIGAQIRPVQEVQGLLLLGNTGVSVFFVLSGFLLSYPFWRQYLSGGKFPDMKQYAVRRAARIIPGYYVSLLVCTLVVILFHIPSEYTWTRLAAGMTFTAGFHYVTFFPNEINSPFWSISFEVFCYFLMPVFMLGLYKAAGKKRSFAVAVLYWLGVFAAITGLNQLVHIFLTPENIRRGWEFGTLGGAKYWMPNYNPVGFFGHFTVGIVAAGITTKLFISADRFKSFKRYNGFDLAGLLCFAGSLVLLWKVRGLADFSFSLQNQPYYFPLYAVLIGGTLAVTPHSKWLGRILDNSFFRFTAKVSFGLYIWHYFIMFLVSRLWVKTYQQYMGIVNIKTWALVCLGVLLAAYAIAALSFRFVEKPVLDRVHKKSQNNLFEK</sequence>